<dbReference type="AlphaFoldDB" id="A0AA35Q8L2"/>
<protein>
    <recommendedName>
        <fullName evidence="2">C2H2-type domain-containing protein</fullName>
    </recommendedName>
</protein>
<dbReference type="Proteomes" id="UP001160390">
    <property type="component" value="Unassembled WGS sequence"/>
</dbReference>
<feature type="compositionally biased region" description="Polar residues" evidence="1">
    <location>
        <begin position="75"/>
        <end position="88"/>
    </location>
</feature>
<feature type="non-terminal residue" evidence="3">
    <location>
        <position position="253"/>
    </location>
</feature>
<comment type="caution">
    <text evidence="3">The sequence shown here is derived from an EMBL/GenBank/DDBJ whole genome shotgun (WGS) entry which is preliminary data.</text>
</comment>
<feature type="domain" description="C2H2-type" evidence="2">
    <location>
        <begin position="176"/>
        <end position="198"/>
    </location>
</feature>
<dbReference type="InterPro" id="IPR013087">
    <property type="entry name" value="Znf_C2H2_type"/>
</dbReference>
<name>A0AA35Q8L2_9HYPO</name>
<evidence type="ECO:0000256" key="1">
    <source>
        <dbReference type="SAM" id="MobiDB-lite"/>
    </source>
</evidence>
<dbReference type="SMART" id="SM00355">
    <property type="entry name" value="ZnF_C2H2"/>
    <property type="match status" value="3"/>
</dbReference>
<evidence type="ECO:0000313" key="3">
    <source>
        <dbReference type="EMBL" id="CAI6094784.1"/>
    </source>
</evidence>
<evidence type="ECO:0000313" key="4">
    <source>
        <dbReference type="Proteomes" id="UP001160390"/>
    </source>
</evidence>
<feature type="non-terminal residue" evidence="3">
    <location>
        <position position="1"/>
    </location>
</feature>
<gene>
    <name evidence="3" type="ORF">CCHLO57077_00012187</name>
</gene>
<dbReference type="EMBL" id="CABFNP030001260">
    <property type="protein sequence ID" value="CAI6094784.1"/>
    <property type="molecule type" value="Genomic_DNA"/>
</dbReference>
<keyword evidence="4" id="KW-1185">Reference proteome</keyword>
<organism evidence="3 4">
    <name type="scientific">Clonostachys chloroleuca</name>
    <dbReference type="NCBI Taxonomy" id="1926264"/>
    <lineage>
        <taxon>Eukaryota</taxon>
        <taxon>Fungi</taxon>
        <taxon>Dikarya</taxon>
        <taxon>Ascomycota</taxon>
        <taxon>Pezizomycotina</taxon>
        <taxon>Sordariomycetes</taxon>
        <taxon>Hypocreomycetidae</taxon>
        <taxon>Hypocreales</taxon>
        <taxon>Bionectriaceae</taxon>
        <taxon>Clonostachys</taxon>
    </lineage>
</organism>
<evidence type="ECO:0000259" key="2">
    <source>
        <dbReference type="PROSITE" id="PS00028"/>
    </source>
</evidence>
<accession>A0AA35Q8L2</accession>
<sequence>IATSPSSSKVACLPPYAACVNVVSNAKCAAPFAQIRENIGVTSKSSITGLATVGAAQEPFLQPMVSMTTKYPSTTTAESATGLSQLSNRSRRSVRHRGKQASCPFCDRRYTYAAAVADHLESGRCPRAPGLNRDETYRFVRDKDPYGVITKKLIGWKGTVHYEVGDTCWNGHAYQCNLCRHEFNSLYALSQHVNSPRHQQVLYHCPNHRCRRPFTTIAALFNHLESECCQYATFDHVQNQVGDFFLSNRILRH</sequence>
<dbReference type="PROSITE" id="PS00028">
    <property type="entry name" value="ZINC_FINGER_C2H2_1"/>
    <property type="match status" value="1"/>
</dbReference>
<reference evidence="3" key="1">
    <citation type="submission" date="2023-01" db="EMBL/GenBank/DDBJ databases">
        <authorList>
            <person name="Piombo E."/>
        </authorList>
    </citation>
    <scope>NUCLEOTIDE SEQUENCE</scope>
</reference>
<proteinExistence type="predicted"/>
<feature type="region of interest" description="Disordered" evidence="1">
    <location>
        <begin position="75"/>
        <end position="95"/>
    </location>
</feature>
<dbReference type="Pfam" id="PF12874">
    <property type="entry name" value="zf-met"/>
    <property type="match status" value="1"/>
</dbReference>